<reference evidence="2" key="2">
    <citation type="submission" date="2022-12" db="EMBL/GenBank/DDBJ databases">
        <title>Species Delineation and Comparative Genomics within the Campylobacter ureolyticus Complex.</title>
        <authorList>
            <person name="Maki J."/>
            <person name="Howard M."/>
            <person name="Connelly S."/>
            <person name="Hardy D.J."/>
            <person name="Cameron A."/>
        </authorList>
    </citation>
    <scope>NUCLEOTIDE SEQUENCE</scope>
    <source>
        <strain evidence="2">URMC_786</strain>
    </source>
</reference>
<dbReference type="EMBL" id="PKHU01000006">
    <property type="protein sequence ID" value="PKZ28911.1"/>
    <property type="molecule type" value="Genomic_DNA"/>
</dbReference>
<organism evidence="3 4">
    <name type="scientific">Campylobacter ureolyticus</name>
    <dbReference type="NCBI Taxonomy" id="827"/>
    <lineage>
        <taxon>Bacteria</taxon>
        <taxon>Pseudomonadati</taxon>
        <taxon>Campylobacterota</taxon>
        <taxon>Epsilonproteobacteria</taxon>
        <taxon>Campylobacterales</taxon>
        <taxon>Campylobacteraceae</taxon>
        <taxon>Campylobacter</taxon>
    </lineage>
</organism>
<accession>A0A2I1N967</accession>
<sequence>MFFEYKIDQSNEKIKKFFDFNAELLLNTIEEERLNALALSLILSQNDDIKSCLKYKNRQTCEKNLKFYISILQNVPLYKDILIHLHSDDLKSIIRSWDDQKKGDDLKYFRHTIYETKQNKTPTSGIEIGKCGVFVRGVSPVFADSNFLGSIEVMLGFKHLYSLSKRQKYDLLILIKDNYKIECFKKSYIKIHGFNIIDKNDINLNILPFLDKIDFKNRNFIKFKNDYFYSKKLYDFKNNHIGYIIMHKHSKSKINDIF</sequence>
<dbReference type="InterPro" id="IPR029150">
    <property type="entry name" value="dCache_3"/>
</dbReference>
<feature type="domain" description="Double Cache" evidence="1">
    <location>
        <begin position="26"/>
        <end position="248"/>
    </location>
</feature>
<dbReference type="EMBL" id="JAPXGP010000006">
    <property type="protein sequence ID" value="MCZ6162260.1"/>
    <property type="molecule type" value="Genomic_DNA"/>
</dbReference>
<dbReference type="Proteomes" id="UP000234639">
    <property type="component" value="Unassembled WGS sequence"/>
</dbReference>
<dbReference type="InterPro" id="IPR029151">
    <property type="entry name" value="Sensor-like_sf"/>
</dbReference>
<dbReference type="RefSeq" id="WP_101637601.1">
    <property type="nucleotide sequence ID" value="NZ_JAPXGP010000006.1"/>
</dbReference>
<name>A0A2I1N967_9BACT</name>
<proteinExistence type="predicted"/>
<dbReference type="AlphaFoldDB" id="A0A2I1N967"/>
<evidence type="ECO:0000313" key="3">
    <source>
        <dbReference type="EMBL" id="PKZ28911.1"/>
    </source>
</evidence>
<evidence type="ECO:0000259" key="1">
    <source>
        <dbReference type="Pfam" id="PF14827"/>
    </source>
</evidence>
<reference evidence="3 4" key="1">
    <citation type="submission" date="2017-12" db="EMBL/GenBank/DDBJ databases">
        <title>Phylogenetic diversity of female urinary microbiome.</title>
        <authorList>
            <person name="Thomas-White K."/>
            <person name="Wolfe A.J."/>
        </authorList>
    </citation>
    <scope>NUCLEOTIDE SEQUENCE [LARGE SCALE GENOMIC DNA]</scope>
    <source>
        <strain evidence="3 4">UMB0112</strain>
    </source>
</reference>
<comment type="caution">
    <text evidence="3">The sequence shown here is derived from an EMBL/GenBank/DDBJ whole genome shotgun (WGS) entry which is preliminary data.</text>
</comment>
<evidence type="ECO:0000313" key="4">
    <source>
        <dbReference type="Proteomes" id="UP000234639"/>
    </source>
</evidence>
<dbReference type="Pfam" id="PF14827">
    <property type="entry name" value="dCache_3"/>
    <property type="match status" value="1"/>
</dbReference>
<dbReference type="SUPFAM" id="SSF103190">
    <property type="entry name" value="Sensory domain-like"/>
    <property type="match status" value="1"/>
</dbReference>
<dbReference type="Proteomes" id="UP001075461">
    <property type="component" value="Unassembled WGS sequence"/>
</dbReference>
<gene>
    <name evidence="3" type="ORF">CYJ41_07370</name>
    <name evidence="2" type="ORF">O6B92_07955</name>
</gene>
<protein>
    <recommendedName>
        <fullName evidence="1">Double Cache domain-containing protein</fullName>
    </recommendedName>
</protein>
<evidence type="ECO:0000313" key="2">
    <source>
        <dbReference type="EMBL" id="MCZ6162260.1"/>
    </source>
</evidence>